<dbReference type="EMBL" id="LR797384">
    <property type="protein sequence ID" value="CAB4212373.1"/>
    <property type="molecule type" value="Genomic_DNA"/>
</dbReference>
<name>A0A6J7XDJ8_9CAUD</name>
<keyword evidence="1" id="KW-0175">Coiled coil</keyword>
<evidence type="ECO:0000256" key="1">
    <source>
        <dbReference type="SAM" id="Coils"/>
    </source>
</evidence>
<dbReference type="EMBL" id="LR797027">
    <property type="protein sequence ID" value="CAB4182456.1"/>
    <property type="molecule type" value="Genomic_DNA"/>
</dbReference>
<evidence type="ECO:0000256" key="2">
    <source>
        <dbReference type="SAM" id="MobiDB-lite"/>
    </source>
</evidence>
<feature type="coiled-coil region" evidence="1">
    <location>
        <begin position="221"/>
        <end position="248"/>
    </location>
</feature>
<evidence type="ECO:0000313" key="4">
    <source>
        <dbReference type="EMBL" id="CAB4212373.1"/>
    </source>
</evidence>
<proteinExistence type="predicted"/>
<organism evidence="5">
    <name type="scientific">uncultured Caudovirales phage</name>
    <dbReference type="NCBI Taxonomy" id="2100421"/>
    <lineage>
        <taxon>Viruses</taxon>
        <taxon>Duplodnaviria</taxon>
        <taxon>Heunggongvirae</taxon>
        <taxon>Uroviricota</taxon>
        <taxon>Caudoviricetes</taxon>
        <taxon>Peduoviridae</taxon>
        <taxon>Maltschvirus</taxon>
        <taxon>Maltschvirus maltsch</taxon>
    </lineage>
</organism>
<feature type="coiled-coil region" evidence="1">
    <location>
        <begin position="46"/>
        <end position="108"/>
    </location>
</feature>
<feature type="region of interest" description="Disordered" evidence="2">
    <location>
        <begin position="1"/>
        <end position="30"/>
    </location>
</feature>
<sequence>MTKRKLTKHEDDIRRNLRKSAEINAPQSPHDGIHTCSKGCKKSGCNRGLRETIEEQDAQIEALKQDLKEQAAAVRHLRMERVHDLNHIGGLQEENADLKAEVERLKAVSIIEQRTIQGLQQTPEWSEIARLTAYCRELEGKVSHIDLFKSVVEKFFNSADLKNPLDAQSCYALAENLKQLPDSILDFTQEQVRDNPAWALAVFRHKIKEMQYKRIHDLNEIGGEQEENASLKAEVERLNTLCKQVMSQHSDISCENIMLRKAGDAMAFSIQFNEEMAQDYNGPTIVHQSVQRWNAAKEGNTP</sequence>
<accession>A0A6J7XDJ8</accession>
<dbReference type="EMBL" id="LR798388">
    <property type="protein sequence ID" value="CAB5228201.1"/>
    <property type="molecule type" value="Genomic_DNA"/>
</dbReference>
<evidence type="ECO:0000313" key="5">
    <source>
        <dbReference type="EMBL" id="CAB5228201.1"/>
    </source>
</evidence>
<protein>
    <submittedName>
        <fullName evidence="5">Uncharacterized protein</fullName>
    </submittedName>
</protein>
<gene>
    <name evidence="3" type="ORF">UFOVP1086_6</name>
    <name evidence="4" type="ORF">UFOVP1440_6</name>
    <name evidence="5" type="ORF">UFOVP1533_6</name>
</gene>
<evidence type="ECO:0000313" key="3">
    <source>
        <dbReference type="EMBL" id="CAB4182456.1"/>
    </source>
</evidence>
<reference evidence="5" key="1">
    <citation type="submission" date="2020-05" db="EMBL/GenBank/DDBJ databases">
        <authorList>
            <person name="Chiriac C."/>
            <person name="Salcher M."/>
            <person name="Ghai R."/>
            <person name="Kavagutti S V."/>
        </authorList>
    </citation>
    <scope>NUCLEOTIDE SEQUENCE</scope>
</reference>
<feature type="compositionally biased region" description="Basic and acidic residues" evidence="2">
    <location>
        <begin position="8"/>
        <end position="21"/>
    </location>
</feature>